<protein>
    <submittedName>
        <fullName evidence="2">Uncharacterized protein</fullName>
    </submittedName>
</protein>
<evidence type="ECO:0000256" key="1">
    <source>
        <dbReference type="SAM" id="MobiDB-lite"/>
    </source>
</evidence>
<proteinExistence type="predicted"/>
<dbReference type="AlphaFoldDB" id="A0A6I6GQK3"/>
<reference evidence="2 3" key="1">
    <citation type="submission" date="2019-11" db="EMBL/GenBank/DDBJ databases">
        <authorList>
            <person name="Im W.T."/>
        </authorList>
    </citation>
    <scope>NUCLEOTIDE SEQUENCE [LARGE SCALE GENOMIC DNA]</scope>
    <source>
        <strain evidence="2 3">SB-02</strain>
    </source>
</reference>
<keyword evidence="3" id="KW-1185">Reference proteome</keyword>
<dbReference type="Proteomes" id="UP000426027">
    <property type="component" value="Chromosome"/>
</dbReference>
<accession>A0A6I6GQK3</accession>
<dbReference type="KEGG" id="fls:GLV81_14820"/>
<evidence type="ECO:0000313" key="3">
    <source>
        <dbReference type="Proteomes" id="UP000426027"/>
    </source>
</evidence>
<evidence type="ECO:0000313" key="2">
    <source>
        <dbReference type="EMBL" id="QGW29212.1"/>
    </source>
</evidence>
<dbReference type="EMBL" id="CP046566">
    <property type="protein sequence ID" value="QGW29212.1"/>
    <property type="molecule type" value="Genomic_DNA"/>
</dbReference>
<name>A0A6I6GQK3_9BACT</name>
<dbReference type="RefSeq" id="WP_157479565.1">
    <property type="nucleotide sequence ID" value="NZ_CP046566.1"/>
</dbReference>
<organism evidence="2 3">
    <name type="scientific">Phnomibacter ginsenosidimutans</name>
    <dbReference type="NCBI Taxonomy" id="2676868"/>
    <lineage>
        <taxon>Bacteria</taxon>
        <taxon>Pseudomonadati</taxon>
        <taxon>Bacteroidota</taxon>
        <taxon>Chitinophagia</taxon>
        <taxon>Chitinophagales</taxon>
        <taxon>Chitinophagaceae</taxon>
        <taxon>Phnomibacter</taxon>
    </lineage>
</organism>
<gene>
    <name evidence="2" type="ORF">GLV81_14820</name>
</gene>
<sequence>MIIAQTSFAQTPTETKGHQETGSQQQPVYIIFGVYCGECLGHCATMYSYNMKSDSNQLFVDTTDSFFKLNGRIICKTPIQDPTKLLIVNKLVQQIPNTFLDTDVREQKLGCPDCTDGCGIYFELGQKNISKKFYIDLHSKHLTKEVSAFCDRIKETLNLLYQ</sequence>
<feature type="region of interest" description="Disordered" evidence="1">
    <location>
        <begin position="1"/>
        <end position="21"/>
    </location>
</feature>